<name>A0AA46A776_9RHOB</name>
<dbReference type="RefSeq" id="WP_076527917.1">
    <property type="nucleotide sequence ID" value="NZ_CP067140.1"/>
</dbReference>
<dbReference type="EMBL" id="CP067140">
    <property type="protein sequence ID" value="WCR02713.1"/>
    <property type="molecule type" value="Genomic_DNA"/>
</dbReference>
<evidence type="ECO:0000313" key="1">
    <source>
        <dbReference type="EMBL" id="SIT09354.1"/>
    </source>
</evidence>
<protein>
    <submittedName>
        <fullName evidence="2">PAAR domain-containing protein</fullName>
    </submittedName>
    <submittedName>
        <fullName evidence="1">Zn-binding Pro-Ala-Ala-Arg (PAAR) domain-containing protein, incolved in TypeVI secretion</fullName>
    </submittedName>
</protein>
<dbReference type="Proteomes" id="UP000186216">
    <property type="component" value="Unassembled WGS sequence"/>
</dbReference>
<dbReference type="Proteomes" id="UP001215549">
    <property type="component" value="Chromosome"/>
</dbReference>
<dbReference type="EMBL" id="FTOU01000017">
    <property type="protein sequence ID" value="SIT09354.1"/>
    <property type="molecule type" value="Genomic_DNA"/>
</dbReference>
<accession>A0AA46A776</accession>
<sequence length="87" mass="9187">MQPVARRTDEHDCPLHGKNRIADVAARMKLDGMEIATVGDVTECGAVITTGSPVNMIDGRRIAHIGSQTSHGGFITTGSVTEKVRSG</sequence>
<evidence type="ECO:0000313" key="2">
    <source>
        <dbReference type="EMBL" id="WCR02713.1"/>
    </source>
</evidence>
<dbReference type="InterPro" id="IPR008727">
    <property type="entry name" value="PAAR_motif"/>
</dbReference>
<dbReference type="Pfam" id="PF05488">
    <property type="entry name" value="PAAR_motif"/>
    <property type="match status" value="1"/>
</dbReference>
<gene>
    <name evidence="2" type="ORF">JHX88_18015</name>
    <name evidence="1" type="ORF">SAMN05421772_11753</name>
</gene>
<evidence type="ECO:0000313" key="3">
    <source>
        <dbReference type="Proteomes" id="UP000186216"/>
    </source>
</evidence>
<dbReference type="AlphaFoldDB" id="A0AA46A776"/>
<dbReference type="Gene3D" id="2.60.200.60">
    <property type="match status" value="1"/>
</dbReference>
<reference evidence="1 3" key="1">
    <citation type="submission" date="2017-01" db="EMBL/GenBank/DDBJ databases">
        <authorList>
            <person name="Varghese N."/>
            <person name="Submissions S."/>
        </authorList>
    </citation>
    <scope>NUCLEOTIDE SEQUENCE [LARGE SCALE GENOMIC DNA]</scope>
    <source>
        <strain evidence="1 3">DSM 18447</strain>
    </source>
</reference>
<evidence type="ECO:0000313" key="4">
    <source>
        <dbReference type="Proteomes" id="UP001215549"/>
    </source>
</evidence>
<keyword evidence="4" id="KW-1185">Reference proteome</keyword>
<reference evidence="2 4" key="2">
    <citation type="submission" date="2021-01" db="EMBL/GenBank/DDBJ databases">
        <title>Biogeographic distribution of Paracoccus.</title>
        <authorList>
            <person name="Hollensteiner J."/>
            <person name="Leineberger J."/>
            <person name="Brinkhoff T."/>
            <person name="Daniel R."/>
        </authorList>
    </citation>
    <scope>NUCLEOTIDE SEQUENCE [LARGE SCALE GENOMIC DNA]</scope>
    <source>
        <strain evidence="2 4">DSM 18447</strain>
    </source>
</reference>
<organism evidence="1 3">
    <name type="scientific">Paracoccus saliphilus</name>
    <dbReference type="NCBI Taxonomy" id="405559"/>
    <lineage>
        <taxon>Bacteria</taxon>
        <taxon>Pseudomonadati</taxon>
        <taxon>Pseudomonadota</taxon>
        <taxon>Alphaproteobacteria</taxon>
        <taxon>Rhodobacterales</taxon>
        <taxon>Paracoccaceae</taxon>
        <taxon>Paracoccus</taxon>
    </lineage>
</organism>
<dbReference type="CDD" id="cd14743">
    <property type="entry name" value="PAAR_CT_1"/>
    <property type="match status" value="1"/>
</dbReference>
<proteinExistence type="predicted"/>